<name>A0A0E1VWH4_BURPE</name>
<organism evidence="1">
    <name type="scientific">Burkholderia pseudomallei 1710a</name>
    <dbReference type="NCBI Taxonomy" id="320371"/>
    <lineage>
        <taxon>Bacteria</taxon>
        <taxon>Pseudomonadati</taxon>
        <taxon>Pseudomonadota</taxon>
        <taxon>Betaproteobacteria</taxon>
        <taxon>Burkholderiales</taxon>
        <taxon>Burkholderiaceae</taxon>
        <taxon>Burkholderia</taxon>
        <taxon>pseudomallei group</taxon>
    </lineage>
</organism>
<sequence length="78" mass="8908">MNGPSLLLDALNSDGRRDYRLARRPLNNEICEGYETAHSAMAPSRPQSPRDDKQCGFRWFTKRTRFARLGGFPPCEAH</sequence>
<evidence type="ECO:0000313" key="1">
    <source>
        <dbReference type="EMBL" id="EET04336.1"/>
    </source>
</evidence>
<dbReference type="Proteomes" id="UP000001812">
    <property type="component" value="Chromosome II"/>
</dbReference>
<proteinExistence type="predicted"/>
<reference evidence="1" key="1">
    <citation type="submission" date="2009-05" db="EMBL/GenBank/DDBJ databases">
        <authorList>
            <person name="Harkins D.M."/>
            <person name="DeShazer D."/>
            <person name="Woods D.E."/>
            <person name="Brinkac L.M."/>
            <person name="Brown K.A."/>
            <person name="Hung G.C."/>
            <person name="Tuanyok A."/>
            <person name="Zhang B."/>
            <person name="Nierman W.C."/>
        </authorList>
    </citation>
    <scope>NUCLEOTIDE SEQUENCE [LARGE SCALE GENOMIC DNA]</scope>
    <source>
        <strain evidence="1">1710a</strain>
    </source>
</reference>
<dbReference type="HOGENOM" id="CLU_2615210_0_0_4"/>
<gene>
    <name evidence="1" type="ORF">BURPS1710A_A1391</name>
</gene>
<protein>
    <submittedName>
        <fullName evidence="1">Uncharacterized protein</fullName>
    </submittedName>
</protein>
<dbReference type="EMBL" id="CM000833">
    <property type="protein sequence ID" value="EET04336.1"/>
    <property type="molecule type" value="Genomic_DNA"/>
</dbReference>
<dbReference type="AlphaFoldDB" id="A0A0E1VWH4"/>
<accession>A0A0E1VWH4</accession>